<gene>
    <name evidence="1" type="ORF">DW813_13930</name>
</gene>
<accession>A0A396AAZ6</accession>
<evidence type="ECO:0000313" key="1">
    <source>
        <dbReference type="EMBL" id="RHD00352.1"/>
    </source>
</evidence>
<dbReference type="EMBL" id="QSIQ01000027">
    <property type="protein sequence ID" value="RHD00352.1"/>
    <property type="molecule type" value="Genomic_DNA"/>
</dbReference>
<dbReference type="Proteomes" id="UP000266391">
    <property type="component" value="Unassembled WGS sequence"/>
</dbReference>
<reference evidence="1 2" key="1">
    <citation type="submission" date="2018-08" db="EMBL/GenBank/DDBJ databases">
        <title>A genome reference for cultivated species of the human gut microbiota.</title>
        <authorList>
            <person name="Zou Y."/>
            <person name="Xue W."/>
            <person name="Luo G."/>
        </authorList>
    </citation>
    <scope>NUCLEOTIDE SEQUENCE [LARGE SCALE GENOMIC DNA]</scope>
    <source>
        <strain evidence="1 2">AM32-8LB</strain>
    </source>
</reference>
<proteinExistence type="predicted"/>
<name>A0A396AAZ6_9FIRM</name>
<dbReference type="NCBIfam" id="TIGR03831">
    <property type="entry name" value="YgiT_finger"/>
    <property type="match status" value="1"/>
</dbReference>
<evidence type="ECO:0000313" key="2">
    <source>
        <dbReference type="Proteomes" id="UP000266391"/>
    </source>
</evidence>
<organism evidence="1 2">
    <name type="scientific">Roseburia inulinivorans</name>
    <dbReference type="NCBI Taxonomy" id="360807"/>
    <lineage>
        <taxon>Bacteria</taxon>
        <taxon>Bacillati</taxon>
        <taxon>Bacillota</taxon>
        <taxon>Clostridia</taxon>
        <taxon>Lachnospirales</taxon>
        <taxon>Lachnospiraceae</taxon>
        <taxon>Roseburia</taxon>
    </lineage>
</organism>
<dbReference type="RefSeq" id="WP_118093512.1">
    <property type="nucleotide sequence ID" value="NZ_QSIQ01000027.1"/>
</dbReference>
<sequence length="60" mass="6846">MPGQHYESHHRICNLRYGTHGYGMDAYEGMAKIIDDVKVAVCPECGNIEMYLENLTNLKD</sequence>
<comment type="caution">
    <text evidence="1">The sequence shown here is derived from an EMBL/GenBank/DDBJ whole genome shotgun (WGS) entry which is preliminary data.</text>
</comment>
<dbReference type="InterPro" id="IPR022453">
    <property type="entry name" value="Znf_MqsA-type"/>
</dbReference>
<dbReference type="AlphaFoldDB" id="A0A396AAZ6"/>
<protein>
    <submittedName>
        <fullName evidence="1">YgiT-type zinc finger protein</fullName>
    </submittedName>
</protein>